<proteinExistence type="predicted"/>
<name>A0A0J1FS11_9FIRM</name>
<keyword evidence="3" id="KW-0812">Transmembrane</keyword>
<feature type="transmembrane region" description="Helical" evidence="3">
    <location>
        <begin position="99"/>
        <end position="118"/>
    </location>
</feature>
<dbReference type="Proteomes" id="UP000036356">
    <property type="component" value="Unassembled WGS sequence"/>
</dbReference>
<accession>A0A0J1FS11</accession>
<evidence type="ECO:0000313" key="5">
    <source>
        <dbReference type="Proteomes" id="UP000036356"/>
    </source>
</evidence>
<gene>
    <name evidence="4" type="ORF">DEAC_c21060</name>
</gene>
<dbReference type="InterPro" id="IPR038770">
    <property type="entry name" value="Na+/solute_symporter_sf"/>
</dbReference>
<dbReference type="EMBL" id="LDZY01000006">
    <property type="protein sequence ID" value="KLU66067.1"/>
    <property type="molecule type" value="Genomic_DNA"/>
</dbReference>
<evidence type="ECO:0000256" key="3">
    <source>
        <dbReference type="SAM" id="Phobius"/>
    </source>
</evidence>
<dbReference type="RefSeq" id="WP_053006368.1">
    <property type="nucleotide sequence ID" value="NZ_LDZY01000006.1"/>
</dbReference>
<dbReference type="AlphaFoldDB" id="A0A0J1FS11"/>
<feature type="transmembrane region" description="Helical" evidence="3">
    <location>
        <begin position="161"/>
        <end position="181"/>
    </location>
</feature>
<dbReference type="PANTHER" id="PTHR36838:SF3">
    <property type="entry name" value="TRANSPORTER AUXIN EFFLUX CARRIER EC FAMILY"/>
    <property type="match status" value="1"/>
</dbReference>
<feature type="transmembrane region" description="Helical" evidence="3">
    <location>
        <begin position="187"/>
        <end position="211"/>
    </location>
</feature>
<feature type="transmembrane region" description="Helical" evidence="3">
    <location>
        <begin position="71"/>
        <end position="87"/>
    </location>
</feature>
<feature type="transmembrane region" description="Helical" evidence="3">
    <location>
        <begin position="130"/>
        <end position="149"/>
    </location>
</feature>
<keyword evidence="3" id="KW-1133">Transmembrane helix</keyword>
<sequence>MSTLLSNIGVIGAISVYILFREKGYALAQLVMLPSHIILYMFCFPMAQYYYQASKNKVSRLALKDVIFTPKQVPVLGILLGFLLNVFKYPRLMIFGNIFNYIIHIRSWLYLLPIGYSLNYSQMREYWHNIWKLITIKFLVTPIVVYLIARRLISDPEFLKIMLILSCSPTAINAVVTAKLHKLNVNLAMAAFISTTIVYLVIIYPGLLLIVR</sequence>
<keyword evidence="2" id="KW-0813">Transport</keyword>
<feature type="transmembrane region" description="Helical" evidence="3">
    <location>
        <begin position="30"/>
        <end position="51"/>
    </location>
</feature>
<dbReference type="GO" id="GO:0012505">
    <property type="term" value="C:endomembrane system"/>
    <property type="evidence" value="ECO:0007669"/>
    <property type="project" value="UniProtKB-SubCell"/>
</dbReference>
<dbReference type="STRING" id="476652.DEAC_c21060"/>
<reference evidence="4 5" key="1">
    <citation type="submission" date="2015-06" db="EMBL/GenBank/DDBJ databases">
        <title>Draft genome of the moderately acidophilic sulfate reducer Candidatus Desulfosporosinus acididurans strain M1.</title>
        <authorList>
            <person name="Poehlein A."/>
            <person name="Petzsch P."/>
            <person name="Johnson B.D."/>
            <person name="Schloemann M."/>
            <person name="Daniel R."/>
            <person name="Muehling M."/>
        </authorList>
    </citation>
    <scope>NUCLEOTIDE SEQUENCE [LARGE SCALE GENOMIC DNA]</scope>
    <source>
        <strain evidence="4 5">M1</strain>
    </source>
</reference>
<evidence type="ECO:0000313" key="4">
    <source>
        <dbReference type="EMBL" id="KLU66067.1"/>
    </source>
</evidence>
<comment type="caution">
    <text evidence="4">The sequence shown here is derived from an EMBL/GenBank/DDBJ whole genome shotgun (WGS) entry which is preliminary data.</text>
</comment>
<dbReference type="PANTHER" id="PTHR36838">
    <property type="entry name" value="AUXIN EFFLUX CARRIER FAMILY PROTEIN"/>
    <property type="match status" value="1"/>
</dbReference>
<comment type="subcellular location">
    <subcellularLocation>
        <location evidence="1">Endomembrane system</location>
        <topology evidence="1">Multi-pass membrane protein</topology>
    </subcellularLocation>
</comment>
<evidence type="ECO:0008006" key="6">
    <source>
        <dbReference type="Google" id="ProtNLM"/>
    </source>
</evidence>
<dbReference type="Gene3D" id="1.20.1530.20">
    <property type="match status" value="1"/>
</dbReference>
<keyword evidence="5" id="KW-1185">Reference proteome</keyword>
<evidence type="ECO:0000256" key="2">
    <source>
        <dbReference type="ARBA" id="ARBA00022448"/>
    </source>
</evidence>
<evidence type="ECO:0000256" key="1">
    <source>
        <dbReference type="ARBA" id="ARBA00004127"/>
    </source>
</evidence>
<keyword evidence="3" id="KW-0472">Membrane</keyword>
<organism evidence="4 5">
    <name type="scientific">Desulfosporosinus acididurans</name>
    <dbReference type="NCBI Taxonomy" id="476652"/>
    <lineage>
        <taxon>Bacteria</taxon>
        <taxon>Bacillati</taxon>
        <taxon>Bacillota</taxon>
        <taxon>Clostridia</taxon>
        <taxon>Eubacteriales</taxon>
        <taxon>Desulfitobacteriaceae</taxon>
        <taxon>Desulfosporosinus</taxon>
    </lineage>
</organism>
<dbReference type="PATRIC" id="fig|476652.3.peg.2181"/>
<protein>
    <recommendedName>
        <fullName evidence="6">Membrane transport protein</fullName>
    </recommendedName>
</protein>